<accession>A0A6P1DXH2</accession>
<dbReference type="SUPFAM" id="SSF56784">
    <property type="entry name" value="HAD-like"/>
    <property type="match status" value="1"/>
</dbReference>
<protein>
    <submittedName>
        <fullName evidence="1">HAD family hydrolase</fullName>
    </submittedName>
</protein>
<organism evidence="1 2">
    <name type="scientific">Thiorhodococcus mannitoliphagus</name>
    <dbReference type="NCBI Taxonomy" id="329406"/>
    <lineage>
        <taxon>Bacteria</taxon>
        <taxon>Pseudomonadati</taxon>
        <taxon>Pseudomonadota</taxon>
        <taxon>Gammaproteobacteria</taxon>
        <taxon>Chromatiales</taxon>
        <taxon>Chromatiaceae</taxon>
        <taxon>Thiorhodococcus</taxon>
    </lineage>
</organism>
<reference evidence="2" key="1">
    <citation type="journal article" date="2020" name="Microbiol. Resour. Announc.">
        <title>Draft Genome Sequences of Thiorhodococcus mannitoliphagus and Thiorhodococcus minor, Purple Sulfur Photosynthetic Bacteria in the Gammaproteobacterial Family Chromatiaceae.</title>
        <authorList>
            <person name="Aviles F.A."/>
            <person name="Meyer T.E."/>
            <person name="Kyndt J.A."/>
        </authorList>
    </citation>
    <scope>NUCLEOTIDE SEQUENCE [LARGE SCALE GENOMIC DNA]</scope>
    <source>
        <strain evidence="2">DSM 18266</strain>
    </source>
</reference>
<dbReference type="EMBL" id="JAAIJR010000068">
    <property type="protein sequence ID" value="NEX21783.1"/>
    <property type="molecule type" value="Genomic_DNA"/>
</dbReference>
<keyword evidence="2" id="KW-1185">Reference proteome</keyword>
<dbReference type="SFLD" id="SFLDG01129">
    <property type="entry name" value="C1.5:_HAD__Beta-PGM__Phosphata"/>
    <property type="match status" value="1"/>
</dbReference>
<dbReference type="Gene3D" id="1.10.150.240">
    <property type="entry name" value="Putative phosphatase, domain 2"/>
    <property type="match status" value="1"/>
</dbReference>
<dbReference type="InterPro" id="IPR023198">
    <property type="entry name" value="PGP-like_dom2"/>
</dbReference>
<name>A0A6P1DXH2_9GAMM</name>
<evidence type="ECO:0000313" key="1">
    <source>
        <dbReference type="EMBL" id="NEX21783.1"/>
    </source>
</evidence>
<dbReference type="PANTHER" id="PTHR42896:SF2">
    <property type="entry name" value="CBBY-LIKE PROTEIN"/>
    <property type="match status" value="1"/>
</dbReference>
<dbReference type="GO" id="GO:0016787">
    <property type="term" value="F:hydrolase activity"/>
    <property type="evidence" value="ECO:0007669"/>
    <property type="project" value="UniProtKB-KW"/>
</dbReference>
<sequence length="263" mass="28138">MYGFKALIFDVDGTVADTERDGHRPAFNAAFAEVGLDWHWDPALYGELLAVAGGKERIRYFMMREGIRLDPGADEDAFVADLHRRKTRHYLAMLSQGAIPLRPGVLRLWREARAAGIRLAIATTTTPENVVALLAHAGEPSLADWFDVIAAGDSVPAKKPAPDIYHLVLEQLGLEASDCIAFEDSDNGARAALDAGLSCLVITTNAYTAGQDFGAAPLILDQLGEPSSPPRLAVGDLAGRDCVDLQALERLHHQVTAAGGASS</sequence>
<dbReference type="SFLD" id="SFLDF00035">
    <property type="entry name" value="phosphoglycolate_phosphatase"/>
    <property type="match status" value="1"/>
</dbReference>
<gene>
    <name evidence="1" type="ORF">G3480_15940</name>
</gene>
<dbReference type="Proteomes" id="UP000471640">
    <property type="component" value="Unassembled WGS sequence"/>
</dbReference>
<dbReference type="RefSeq" id="WP_164654885.1">
    <property type="nucleotide sequence ID" value="NZ_JAAIJR010000068.1"/>
</dbReference>
<evidence type="ECO:0000313" key="2">
    <source>
        <dbReference type="Proteomes" id="UP000471640"/>
    </source>
</evidence>
<dbReference type="SFLD" id="SFLDS00003">
    <property type="entry name" value="Haloacid_Dehalogenase"/>
    <property type="match status" value="1"/>
</dbReference>
<dbReference type="CDD" id="cd07528">
    <property type="entry name" value="HAD_CbbY-like"/>
    <property type="match status" value="1"/>
</dbReference>
<dbReference type="AlphaFoldDB" id="A0A6P1DXH2"/>
<reference evidence="1 2" key="2">
    <citation type="submission" date="2020-02" db="EMBL/GenBank/DDBJ databases">
        <title>Genome sequences of Thiorhodococcus mannitoliphagus and Thiorhodococcus minor, purple sulfur photosynthetic bacteria in the gammaproteobacterial family, Chromatiaceae.</title>
        <authorList>
            <person name="Aviles F.A."/>
            <person name="Meyer T.E."/>
            <person name="Kyndt J.A."/>
        </authorList>
    </citation>
    <scope>NUCLEOTIDE SEQUENCE [LARGE SCALE GENOMIC DNA]</scope>
    <source>
        <strain evidence="1 2">DSM 18266</strain>
    </source>
</reference>
<dbReference type="Pfam" id="PF00702">
    <property type="entry name" value="Hydrolase"/>
    <property type="match status" value="1"/>
</dbReference>
<comment type="caution">
    <text evidence="1">The sequence shown here is derived from an EMBL/GenBank/DDBJ whole genome shotgun (WGS) entry which is preliminary data.</text>
</comment>
<dbReference type="PANTHER" id="PTHR42896">
    <property type="entry name" value="XYLULOSE-1,5-BISPHOSPHATE (XUBP) PHOSPHATASE"/>
    <property type="match status" value="1"/>
</dbReference>
<dbReference type="InterPro" id="IPR023214">
    <property type="entry name" value="HAD_sf"/>
</dbReference>
<dbReference type="Gene3D" id="3.40.50.1000">
    <property type="entry name" value="HAD superfamily/HAD-like"/>
    <property type="match status" value="1"/>
</dbReference>
<dbReference type="NCBIfam" id="TIGR01509">
    <property type="entry name" value="HAD-SF-IA-v3"/>
    <property type="match status" value="1"/>
</dbReference>
<dbReference type="SFLD" id="SFLDG01135">
    <property type="entry name" value="C1.5.6:_HAD__Beta-PGM__Phospha"/>
    <property type="match status" value="1"/>
</dbReference>
<dbReference type="InterPro" id="IPR036412">
    <property type="entry name" value="HAD-like_sf"/>
</dbReference>
<keyword evidence="1" id="KW-0378">Hydrolase</keyword>
<dbReference type="InterPro" id="IPR006439">
    <property type="entry name" value="HAD-SF_hydro_IA"/>
</dbReference>
<proteinExistence type="predicted"/>
<dbReference type="InterPro" id="IPR044999">
    <property type="entry name" value="CbbY-like"/>
</dbReference>
<dbReference type="PRINTS" id="PR00413">
    <property type="entry name" value="HADHALOGNASE"/>
</dbReference>